<dbReference type="Proteomes" id="UP000619295">
    <property type="component" value="Unassembled WGS sequence"/>
</dbReference>
<comment type="caution">
    <text evidence="2">The sequence shown here is derived from an EMBL/GenBank/DDBJ whole genome shotgun (WGS) entry which is preliminary data.</text>
</comment>
<dbReference type="EMBL" id="JACXWY010000001">
    <property type="protein sequence ID" value="MBD3844178.1"/>
    <property type="molecule type" value="Genomic_DNA"/>
</dbReference>
<protein>
    <submittedName>
        <fullName evidence="2">Uncharacterized protein</fullName>
    </submittedName>
</protein>
<dbReference type="AlphaFoldDB" id="A0A927E4D6"/>
<name>A0A927E4D6_9HYPH</name>
<evidence type="ECO:0000313" key="3">
    <source>
        <dbReference type="Proteomes" id="UP000619295"/>
    </source>
</evidence>
<evidence type="ECO:0000256" key="1">
    <source>
        <dbReference type="SAM" id="MobiDB-lite"/>
    </source>
</evidence>
<evidence type="ECO:0000313" key="2">
    <source>
        <dbReference type="EMBL" id="MBD3844178.1"/>
    </source>
</evidence>
<gene>
    <name evidence="2" type="ORF">IED13_00605</name>
</gene>
<accession>A0A927E4D6</accession>
<proteinExistence type="predicted"/>
<reference evidence="2" key="1">
    <citation type="submission" date="2020-09" db="EMBL/GenBank/DDBJ databases">
        <title>Bosea spartocytisi sp. nov. a root nodule endophyte of Spartocytisus supranubius in the high mountain ecosystem fo the Teide National Park (Canary Islands, Spain).</title>
        <authorList>
            <person name="Pulido-Suarez L."/>
            <person name="Peix A."/>
            <person name="Igual J.M."/>
            <person name="Socas-Perez N."/>
            <person name="Velazquez E."/>
            <person name="Flores-Felix J.D."/>
            <person name="Leon-Barrios M."/>
        </authorList>
    </citation>
    <scope>NUCLEOTIDE SEQUENCE</scope>
    <source>
        <strain evidence="2">SSUT16</strain>
    </source>
</reference>
<feature type="region of interest" description="Disordered" evidence="1">
    <location>
        <begin position="69"/>
        <end position="91"/>
    </location>
</feature>
<feature type="compositionally biased region" description="Basic residues" evidence="1">
    <location>
        <begin position="75"/>
        <end position="91"/>
    </location>
</feature>
<organism evidence="2 3">
    <name type="scientific">Bosea spartocytisi</name>
    <dbReference type="NCBI Taxonomy" id="2773451"/>
    <lineage>
        <taxon>Bacteria</taxon>
        <taxon>Pseudomonadati</taxon>
        <taxon>Pseudomonadota</taxon>
        <taxon>Alphaproteobacteria</taxon>
        <taxon>Hyphomicrobiales</taxon>
        <taxon>Boseaceae</taxon>
        <taxon>Bosea</taxon>
    </lineage>
</organism>
<sequence>MPMSSNRIPPEEAQLRAQSRATLAAQRRAEAETALEALRVEQIAVRERTAKLRALRLAKEAADAEAAAAVPPAKTRAKPAKTVVRRRTASS</sequence>
<keyword evidence="3" id="KW-1185">Reference proteome</keyword>